<name>A0A7X8TH49_9MICC</name>
<comment type="caution">
    <text evidence="2">The sequence shown here is derived from an EMBL/GenBank/DDBJ whole genome shotgun (WGS) entry which is preliminary data.</text>
</comment>
<reference evidence="2 3" key="1">
    <citation type="submission" date="2020-04" db="EMBL/GenBank/DDBJ databases">
        <title>Nesterenkonia sp. nov., isolated from marine sediment.</title>
        <authorList>
            <person name="Zhang G."/>
        </authorList>
    </citation>
    <scope>NUCLEOTIDE SEQUENCE [LARGE SCALE GENOMIC DNA]</scope>
    <source>
        <strain evidence="2 3">MY13</strain>
    </source>
</reference>
<dbReference type="InterPro" id="IPR023149">
    <property type="entry name" value="Trans_acon_MeTrfase_C"/>
</dbReference>
<dbReference type="Gene3D" id="1.10.150.290">
    <property type="entry name" value="S-adenosyl-L-methionine-dependent methyltransferases"/>
    <property type="match status" value="1"/>
</dbReference>
<dbReference type="InterPro" id="IPR029063">
    <property type="entry name" value="SAM-dependent_MTases_sf"/>
</dbReference>
<evidence type="ECO:0000313" key="3">
    <source>
        <dbReference type="Proteomes" id="UP000523139"/>
    </source>
</evidence>
<gene>
    <name evidence="2" type="ORF">HGQ17_00090</name>
</gene>
<dbReference type="CDD" id="cd02440">
    <property type="entry name" value="AdoMet_MTases"/>
    <property type="match status" value="1"/>
</dbReference>
<sequence>MSAESTGWDPQAYLQFSAERLQPLVDLIHRIRHPHAASVLDLGCGAGNAVPVIRATWPQARVLGIDSSPEMLRTAEGNWAGEDIRFHQADIRSISSAGLPQEVAETGEVDVIISNAALQWLPDHRQLLPGLMEILAPGGALAVQVPGNFSNPSHRLLYEMAAAEPYAQHIDPSRLLRPTAEPSDYLQEISRPGWEVEAWETTYLHILQGPDPVFEWISATGAKPVLEQLPPPVRDDFIGQYKAALRDAYPASEIGTVLPFRRIFFIARRTG</sequence>
<dbReference type="GO" id="GO:0032259">
    <property type="term" value="P:methylation"/>
    <property type="evidence" value="ECO:0007669"/>
    <property type="project" value="UniProtKB-KW"/>
</dbReference>
<accession>A0A7X8TH49</accession>
<keyword evidence="2" id="KW-0489">Methyltransferase</keyword>
<dbReference type="PANTHER" id="PTHR43861">
    <property type="entry name" value="TRANS-ACONITATE 2-METHYLTRANSFERASE-RELATED"/>
    <property type="match status" value="1"/>
</dbReference>
<feature type="domain" description="Methyltransferase" evidence="1">
    <location>
        <begin position="37"/>
        <end position="147"/>
    </location>
</feature>
<dbReference type="Proteomes" id="UP000523139">
    <property type="component" value="Unassembled WGS sequence"/>
</dbReference>
<proteinExistence type="predicted"/>
<dbReference type="EMBL" id="JABAHY010000001">
    <property type="protein sequence ID" value="NLS08431.1"/>
    <property type="molecule type" value="Genomic_DNA"/>
</dbReference>
<evidence type="ECO:0000259" key="1">
    <source>
        <dbReference type="Pfam" id="PF13847"/>
    </source>
</evidence>
<organism evidence="2 3">
    <name type="scientific">Nesterenkonia sedimenti</name>
    <dbReference type="NCBI Taxonomy" id="1463632"/>
    <lineage>
        <taxon>Bacteria</taxon>
        <taxon>Bacillati</taxon>
        <taxon>Actinomycetota</taxon>
        <taxon>Actinomycetes</taxon>
        <taxon>Micrococcales</taxon>
        <taxon>Micrococcaceae</taxon>
        <taxon>Nesterenkonia</taxon>
    </lineage>
</organism>
<keyword evidence="2" id="KW-0808">Transferase</keyword>
<protein>
    <submittedName>
        <fullName evidence="2">Methyltransferase domain-containing protein</fullName>
    </submittedName>
</protein>
<dbReference type="GO" id="GO:0030798">
    <property type="term" value="F:trans-aconitate 2-methyltransferase activity"/>
    <property type="evidence" value="ECO:0007669"/>
    <property type="project" value="InterPro"/>
</dbReference>
<dbReference type="AlphaFoldDB" id="A0A7X8TH49"/>
<dbReference type="Gene3D" id="3.40.50.150">
    <property type="entry name" value="Vaccinia Virus protein VP39"/>
    <property type="match status" value="1"/>
</dbReference>
<dbReference type="RefSeq" id="WP_168885940.1">
    <property type="nucleotide sequence ID" value="NZ_JABAHY010000001.1"/>
</dbReference>
<keyword evidence="3" id="KW-1185">Reference proteome</keyword>
<dbReference type="Pfam" id="PF13847">
    <property type="entry name" value="Methyltransf_31"/>
    <property type="match status" value="1"/>
</dbReference>
<evidence type="ECO:0000313" key="2">
    <source>
        <dbReference type="EMBL" id="NLS08431.1"/>
    </source>
</evidence>
<dbReference type="SUPFAM" id="SSF53335">
    <property type="entry name" value="S-adenosyl-L-methionine-dependent methyltransferases"/>
    <property type="match status" value="1"/>
</dbReference>
<dbReference type="PANTHER" id="PTHR43861:SF1">
    <property type="entry name" value="TRANS-ACONITATE 2-METHYLTRANSFERASE"/>
    <property type="match status" value="1"/>
</dbReference>
<dbReference type="InterPro" id="IPR025714">
    <property type="entry name" value="Methyltranfer_dom"/>
</dbReference>